<dbReference type="Pfam" id="PF13966">
    <property type="entry name" value="zf-RVT"/>
    <property type="match status" value="1"/>
</dbReference>
<evidence type="ECO:0000313" key="2">
    <source>
        <dbReference type="EMBL" id="PWA72796.1"/>
    </source>
</evidence>
<feature type="domain" description="Reverse transcriptase zinc-binding" evidence="1">
    <location>
        <begin position="115"/>
        <end position="200"/>
    </location>
</feature>
<dbReference type="Proteomes" id="UP000245207">
    <property type="component" value="Unassembled WGS sequence"/>
</dbReference>
<keyword evidence="3" id="KW-0808">Transferase</keyword>
<dbReference type="PANTHER" id="PTHR36617:SF15">
    <property type="entry name" value="REVERSE TRANSCRIPTASE ZINC-BINDING DOMAIN-CONTAINING PROTEIN"/>
    <property type="match status" value="1"/>
</dbReference>
<proteinExistence type="predicted"/>
<keyword evidence="3" id="KW-0548">Nucleotidyltransferase</keyword>
<dbReference type="AlphaFoldDB" id="A0A2U1NZE1"/>
<reference evidence="3 4" key="1">
    <citation type="journal article" date="2018" name="Mol. Plant">
        <title>The genome of Artemisia annua provides insight into the evolution of Asteraceae family and artemisinin biosynthesis.</title>
        <authorList>
            <person name="Shen Q."/>
            <person name="Zhang L."/>
            <person name="Liao Z."/>
            <person name="Wang S."/>
            <person name="Yan T."/>
            <person name="Shi P."/>
            <person name="Liu M."/>
            <person name="Fu X."/>
            <person name="Pan Q."/>
            <person name="Wang Y."/>
            <person name="Lv Z."/>
            <person name="Lu X."/>
            <person name="Zhang F."/>
            <person name="Jiang W."/>
            <person name="Ma Y."/>
            <person name="Chen M."/>
            <person name="Hao X."/>
            <person name="Li L."/>
            <person name="Tang Y."/>
            <person name="Lv G."/>
            <person name="Zhou Y."/>
            <person name="Sun X."/>
            <person name="Brodelius P.E."/>
            <person name="Rose J.K.C."/>
            <person name="Tang K."/>
        </authorList>
    </citation>
    <scope>NUCLEOTIDE SEQUENCE [LARGE SCALE GENOMIC DNA]</scope>
    <source>
        <strain evidence="4">cv. Huhao1</strain>
        <tissue evidence="3">Leaf</tissue>
    </source>
</reference>
<protein>
    <submittedName>
        <fullName evidence="3">RNA-directed DNA polymerase, eukaryota, Reverse transcriptase zinc-binding domain protein</fullName>
    </submittedName>
</protein>
<keyword evidence="3" id="KW-0695">RNA-directed DNA polymerase</keyword>
<evidence type="ECO:0000313" key="4">
    <source>
        <dbReference type="Proteomes" id="UP000245207"/>
    </source>
</evidence>
<dbReference type="InterPro" id="IPR026960">
    <property type="entry name" value="RVT-Znf"/>
</dbReference>
<dbReference type="EMBL" id="PKPP01002842">
    <property type="protein sequence ID" value="PWA72796.1"/>
    <property type="molecule type" value="Genomic_DNA"/>
</dbReference>
<evidence type="ECO:0000313" key="3">
    <source>
        <dbReference type="EMBL" id="PWA78879.1"/>
    </source>
</evidence>
<gene>
    <name evidence="3" type="ORF">CTI12_AA211130</name>
    <name evidence="2" type="ORF">CTI12_AA267160</name>
</gene>
<accession>A0A2U1NZE1</accession>
<comment type="caution">
    <text evidence="3">The sequence shown here is derived from an EMBL/GenBank/DDBJ whole genome shotgun (WGS) entry which is preliminary data.</text>
</comment>
<dbReference type="GO" id="GO:0003964">
    <property type="term" value="F:RNA-directed DNA polymerase activity"/>
    <property type="evidence" value="ECO:0007669"/>
    <property type="project" value="UniProtKB-KW"/>
</dbReference>
<sequence length="301" mass="34862">MDKISFDGKRLDQMISCQLGDGKSVNFWKDVWFGSSPLCVRWPVLFSMDRDKNITVSNRLKQVGMSTVIKDNWNLGVTSVEGISEVQDVEYMLSCAHISDNSDIWVWDQKPGVRFSVAAVKTSLRGVRGGQSALRMRWVNWVPIKVNVLVWRIEQDRLPTRVELAKRRIVLPSTICPMCGIEEESVSHVFVSCGFAFGVWSKVWRWCRLFPDDFGSTVDMLGWQNLVPNIGRDRKLVRAIIMVTCWSIWKERNKVVFQNSVPQVVGVVALVKSMSYLWIKYRSNNIRIDWNDWVKYPLYKM</sequence>
<dbReference type="PANTHER" id="PTHR36617">
    <property type="entry name" value="PROTEIN, PUTATIVE-RELATED"/>
    <property type="match status" value="1"/>
</dbReference>
<dbReference type="EMBL" id="PKPP01001928">
    <property type="protein sequence ID" value="PWA78879.1"/>
    <property type="molecule type" value="Genomic_DNA"/>
</dbReference>
<dbReference type="OrthoDB" id="1427601at2759"/>
<evidence type="ECO:0000259" key="1">
    <source>
        <dbReference type="Pfam" id="PF13966"/>
    </source>
</evidence>
<keyword evidence="4" id="KW-1185">Reference proteome</keyword>
<dbReference type="STRING" id="35608.A0A2U1NZE1"/>
<name>A0A2U1NZE1_ARTAN</name>
<organism evidence="3 4">
    <name type="scientific">Artemisia annua</name>
    <name type="common">Sweet wormwood</name>
    <dbReference type="NCBI Taxonomy" id="35608"/>
    <lineage>
        <taxon>Eukaryota</taxon>
        <taxon>Viridiplantae</taxon>
        <taxon>Streptophyta</taxon>
        <taxon>Embryophyta</taxon>
        <taxon>Tracheophyta</taxon>
        <taxon>Spermatophyta</taxon>
        <taxon>Magnoliopsida</taxon>
        <taxon>eudicotyledons</taxon>
        <taxon>Gunneridae</taxon>
        <taxon>Pentapetalae</taxon>
        <taxon>asterids</taxon>
        <taxon>campanulids</taxon>
        <taxon>Asterales</taxon>
        <taxon>Asteraceae</taxon>
        <taxon>Asteroideae</taxon>
        <taxon>Anthemideae</taxon>
        <taxon>Artemisiinae</taxon>
        <taxon>Artemisia</taxon>
    </lineage>
</organism>